<organism evidence="1 2">
    <name type="scientific">Frischella japonica</name>
    <dbReference type="NCBI Taxonomy" id="2741544"/>
    <lineage>
        <taxon>Bacteria</taxon>
        <taxon>Pseudomonadati</taxon>
        <taxon>Pseudomonadota</taxon>
        <taxon>Gammaproteobacteria</taxon>
        <taxon>Orbales</taxon>
        <taxon>Orbaceae</taxon>
        <taxon>Frischella</taxon>
    </lineage>
</organism>
<comment type="caution">
    <text evidence="1">The sequence shown here is derived from an EMBL/GenBank/DDBJ whole genome shotgun (WGS) entry which is preliminary data.</text>
</comment>
<protein>
    <submittedName>
        <fullName evidence="1">Sulfurtransferase complex subunit TusB</fullName>
    </submittedName>
</protein>
<dbReference type="SUPFAM" id="SSF75169">
    <property type="entry name" value="DsrEFH-like"/>
    <property type="match status" value="1"/>
</dbReference>
<accession>A0ABR7QUL0</accession>
<reference evidence="1 2" key="1">
    <citation type="submission" date="2020-06" db="EMBL/GenBank/DDBJ databases">
        <title>Frischella cerana isolated from Apis cerana gut homogenate.</title>
        <authorList>
            <person name="Wolter L.A."/>
            <person name="Suenami S."/>
            <person name="Miyazaki R."/>
        </authorList>
    </citation>
    <scope>NUCLEOTIDE SEQUENCE [LARGE SCALE GENOMIC DNA]</scope>
    <source>
        <strain evidence="1 2">Ac13</strain>
    </source>
</reference>
<dbReference type="RefSeq" id="WP_187754351.1">
    <property type="nucleotide sequence ID" value="NZ_JABURY010000004.1"/>
</dbReference>
<dbReference type="EMBL" id="JABURY010000004">
    <property type="protein sequence ID" value="MBC9129896.1"/>
    <property type="molecule type" value="Genomic_DNA"/>
</dbReference>
<dbReference type="PANTHER" id="PTHR37526:SF1">
    <property type="entry name" value="PROTEIN TUSB"/>
    <property type="match status" value="1"/>
</dbReference>
<keyword evidence="2" id="KW-1185">Reference proteome</keyword>
<dbReference type="Gene3D" id="3.40.1260.10">
    <property type="entry name" value="DsrEFH-like"/>
    <property type="match status" value="1"/>
</dbReference>
<dbReference type="InterPro" id="IPR027396">
    <property type="entry name" value="DsrEFH-like"/>
</dbReference>
<dbReference type="PANTHER" id="PTHR37526">
    <property type="entry name" value="PROTEIN TUSB"/>
    <property type="match status" value="1"/>
</dbReference>
<dbReference type="NCBIfam" id="TIGR03011">
    <property type="entry name" value="sulf_tusB_dsrH"/>
    <property type="match status" value="1"/>
</dbReference>
<name>A0ABR7QUL0_9GAMM</name>
<dbReference type="Proteomes" id="UP000651208">
    <property type="component" value="Unassembled WGS sequence"/>
</dbReference>
<proteinExistence type="predicted"/>
<sequence length="90" mass="10012">MTLHTIAKTTVNTNLILPNDVVLFWQDGVILALKNSVILKQILSITPYCYALSNDILARGLISLIDQQVVIIEMADVVQLTVQHSPQLAW</sequence>
<evidence type="ECO:0000313" key="2">
    <source>
        <dbReference type="Proteomes" id="UP000651208"/>
    </source>
</evidence>
<gene>
    <name evidence="1" type="primary">dsrH</name>
    <name evidence="1" type="ORF">FcAc13_01075</name>
</gene>
<dbReference type="InterPro" id="IPR007215">
    <property type="entry name" value="Sulphur_relay_TusB/DsrH"/>
</dbReference>
<dbReference type="Pfam" id="PF04077">
    <property type="entry name" value="DsrH"/>
    <property type="match status" value="1"/>
</dbReference>
<evidence type="ECO:0000313" key="1">
    <source>
        <dbReference type="EMBL" id="MBC9129896.1"/>
    </source>
</evidence>